<keyword evidence="7" id="KW-1133">Transmembrane helix</keyword>
<evidence type="ECO:0000256" key="4">
    <source>
        <dbReference type="ARBA" id="ARBA00022982"/>
    </source>
</evidence>
<name>A0A1I5WEY6_9BACI</name>
<dbReference type="EMBL" id="FOXX01000001">
    <property type="protein sequence ID" value="SFQ18282.1"/>
    <property type="molecule type" value="Genomic_DNA"/>
</dbReference>
<evidence type="ECO:0000256" key="5">
    <source>
        <dbReference type="ARBA" id="ARBA00023004"/>
    </source>
</evidence>
<evidence type="ECO:0000259" key="8">
    <source>
        <dbReference type="PROSITE" id="PS51007"/>
    </source>
</evidence>
<keyword evidence="2 6" id="KW-0349">Heme</keyword>
<feature type="transmembrane region" description="Helical" evidence="7">
    <location>
        <begin position="6"/>
        <end position="25"/>
    </location>
</feature>
<gene>
    <name evidence="9" type="ORF">SAMN02745910_00535</name>
</gene>
<dbReference type="Proteomes" id="UP000182762">
    <property type="component" value="Unassembled WGS sequence"/>
</dbReference>
<dbReference type="Pfam" id="PF13442">
    <property type="entry name" value="Cytochrome_CBB3"/>
    <property type="match status" value="1"/>
</dbReference>
<comment type="caution">
    <text evidence="9">The sequence shown here is derived from an EMBL/GenBank/DDBJ whole genome shotgun (WGS) entry which is preliminary data.</text>
</comment>
<evidence type="ECO:0000256" key="7">
    <source>
        <dbReference type="SAM" id="Phobius"/>
    </source>
</evidence>
<keyword evidence="7" id="KW-0812">Transmembrane</keyword>
<accession>A0A1I5WEY6</accession>
<evidence type="ECO:0000256" key="1">
    <source>
        <dbReference type="ARBA" id="ARBA00022448"/>
    </source>
</evidence>
<dbReference type="InterPro" id="IPR012218">
    <property type="entry name" value="Cyt_c_BACSU-c550-type"/>
</dbReference>
<evidence type="ECO:0000256" key="6">
    <source>
        <dbReference type="PROSITE-ProRule" id="PRU00433"/>
    </source>
</evidence>
<organism evidence="9 10">
    <name type="scientific">Priestia endophytica DSM 13796</name>
    <dbReference type="NCBI Taxonomy" id="1121089"/>
    <lineage>
        <taxon>Bacteria</taxon>
        <taxon>Bacillati</taxon>
        <taxon>Bacillota</taxon>
        <taxon>Bacilli</taxon>
        <taxon>Bacillales</taxon>
        <taxon>Bacillaceae</taxon>
        <taxon>Priestia</taxon>
    </lineage>
</organism>
<dbReference type="PIRSF" id="PIRSF000025">
    <property type="entry name" value="Cytc_Bsub_c550"/>
    <property type="match status" value="1"/>
</dbReference>
<sequence>MNRNPLVPFFFIMAFGILLMVILGFKGNGDQKELAQEKEGGAKQEETAASPEEIYKQTCISCHGEQYQGVSGPALKGVGEKLSEEEVKKIITQGKGAMPANLVPQEKADEMAKWVRKIE</sequence>
<evidence type="ECO:0000313" key="9">
    <source>
        <dbReference type="EMBL" id="SFQ18282.1"/>
    </source>
</evidence>
<dbReference type="NCBIfam" id="NF045773">
    <property type="entry name" value="cytochro_C550"/>
    <property type="match status" value="1"/>
</dbReference>
<keyword evidence="7" id="KW-0472">Membrane</keyword>
<dbReference type="GeneID" id="93709306"/>
<dbReference type="RefSeq" id="WP_061802013.1">
    <property type="nucleotide sequence ID" value="NZ_FOXX01000001.1"/>
</dbReference>
<dbReference type="InterPro" id="IPR036909">
    <property type="entry name" value="Cyt_c-like_dom_sf"/>
</dbReference>
<keyword evidence="3 6" id="KW-0479">Metal-binding</keyword>
<dbReference type="Gene3D" id="1.10.760.10">
    <property type="entry name" value="Cytochrome c-like domain"/>
    <property type="match status" value="1"/>
</dbReference>
<dbReference type="PROSITE" id="PS51007">
    <property type="entry name" value="CYTC"/>
    <property type="match status" value="1"/>
</dbReference>
<dbReference type="InterPro" id="IPR054780">
    <property type="entry name" value="Cytochro_C550_firm"/>
</dbReference>
<keyword evidence="5 6" id="KW-0408">Iron</keyword>
<dbReference type="PANTHER" id="PTHR37823:SF2">
    <property type="entry name" value="CYTOCHROME C-550"/>
    <property type="match status" value="1"/>
</dbReference>
<dbReference type="InterPro" id="IPR009056">
    <property type="entry name" value="Cyt_c-like_dom"/>
</dbReference>
<dbReference type="InterPro" id="IPR051811">
    <property type="entry name" value="Cytochrome_c550/c551-like"/>
</dbReference>
<evidence type="ECO:0000256" key="3">
    <source>
        <dbReference type="ARBA" id="ARBA00022723"/>
    </source>
</evidence>
<feature type="domain" description="Cytochrome c" evidence="8">
    <location>
        <begin position="46"/>
        <end position="119"/>
    </location>
</feature>
<keyword evidence="1" id="KW-0813">Transport</keyword>
<evidence type="ECO:0000256" key="2">
    <source>
        <dbReference type="ARBA" id="ARBA00022617"/>
    </source>
</evidence>
<proteinExistence type="predicted"/>
<dbReference type="PANTHER" id="PTHR37823">
    <property type="entry name" value="CYTOCHROME C-553-LIKE"/>
    <property type="match status" value="1"/>
</dbReference>
<keyword evidence="10" id="KW-1185">Reference proteome</keyword>
<reference evidence="9 10" key="1">
    <citation type="submission" date="2016-10" db="EMBL/GenBank/DDBJ databases">
        <authorList>
            <person name="Varghese N."/>
            <person name="Submissions S."/>
        </authorList>
    </citation>
    <scope>NUCLEOTIDE SEQUENCE [LARGE SCALE GENOMIC DNA]</scope>
    <source>
        <strain evidence="9 10">DSM 13796</strain>
    </source>
</reference>
<protein>
    <submittedName>
        <fullName evidence="9">Cytochrome c550</fullName>
    </submittedName>
</protein>
<keyword evidence="4" id="KW-0249">Electron transport</keyword>
<evidence type="ECO:0000313" key="10">
    <source>
        <dbReference type="Proteomes" id="UP000182762"/>
    </source>
</evidence>
<dbReference type="SUPFAM" id="SSF46626">
    <property type="entry name" value="Cytochrome c"/>
    <property type="match status" value="1"/>
</dbReference>